<dbReference type="CDD" id="cd01285">
    <property type="entry name" value="nucleoside_deaminase"/>
    <property type="match status" value="1"/>
</dbReference>
<evidence type="ECO:0000256" key="3">
    <source>
        <dbReference type="ARBA" id="ARBA00022801"/>
    </source>
</evidence>
<keyword evidence="4" id="KW-0862">Zinc</keyword>
<evidence type="ECO:0000256" key="2">
    <source>
        <dbReference type="ARBA" id="ARBA00022723"/>
    </source>
</evidence>
<dbReference type="FunFam" id="3.40.140.10:FF:000011">
    <property type="entry name" value="tRNA-specific adenosine deaminase"/>
    <property type="match status" value="1"/>
</dbReference>
<reference evidence="6 7" key="1">
    <citation type="submission" date="2019-04" db="EMBL/GenBank/DDBJ databases">
        <authorList>
            <person name="Jiang L."/>
        </authorList>
    </citation>
    <scope>NUCLEOTIDE SEQUENCE [LARGE SCALE GENOMIC DNA]</scope>
    <source>
        <strain evidence="6 7">YIM 131853</strain>
    </source>
</reference>
<gene>
    <name evidence="6" type="ORF">E6C64_10085</name>
</gene>
<comment type="similarity">
    <text evidence="1">Belongs to the cytidine and deoxycytidylate deaminase family.</text>
</comment>
<keyword evidence="7" id="KW-1185">Reference proteome</keyword>
<name>A0A4S4FM66_9MICO</name>
<evidence type="ECO:0000256" key="1">
    <source>
        <dbReference type="ARBA" id="ARBA00006576"/>
    </source>
</evidence>
<feature type="domain" description="CMP/dCMP-type deaminase" evidence="5">
    <location>
        <begin position="15"/>
        <end position="137"/>
    </location>
</feature>
<dbReference type="InterPro" id="IPR002125">
    <property type="entry name" value="CMP_dCMP_dom"/>
</dbReference>
<sequence length="169" mass="18110">MSAPSVPGSAALPAPDDARWLEAAIALAVQNVADGGGPFGAVIVRDGELLAEGQNRVTRDLDPTAHAEVQAIRAACRIVGDFSLTGTTLYTSCEPCPLCLSAALWARVDRVVFAADRDDAARGGFDDREFYELFAKDRSEWTLPIDSVRPDNAPAPFDAWLAHAARTHY</sequence>
<evidence type="ECO:0000256" key="4">
    <source>
        <dbReference type="ARBA" id="ARBA00022833"/>
    </source>
</evidence>
<dbReference type="OrthoDB" id="9802676at2"/>
<dbReference type="EMBL" id="SSSM01000004">
    <property type="protein sequence ID" value="THG30952.1"/>
    <property type="molecule type" value="Genomic_DNA"/>
</dbReference>
<comment type="caution">
    <text evidence="6">The sequence shown here is derived from an EMBL/GenBank/DDBJ whole genome shotgun (WGS) entry which is preliminary data.</text>
</comment>
<dbReference type="InterPro" id="IPR016193">
    <property type="entry name" value="Cytidine_deaminase-like"/>
</dbReference>
<keyword evidence="2" id="KW-0479">Metal-binding</keyword>
<dbReference type="SUPFAM" id="SSF53927">
    <property type="entry name" value="Cytidine deaminase-like"/>
    <property type="match status" value="1"/>
</dbReference>
<dbReference type="GO" id="GO:0047974">
    <property type="term" value="F:guanosine deaminase activity"/>
    <property type="evidence" value="ECO:0007669"/>
    <property type="project" value="TreeGrafter"/>
</dbReference>
<dbReference type="PROSITE" id="PS51747">
    <property type="entry name" value="CYT_DCMP_DEAMINASES_2"/>
    <property type="match status" value="1"/>
</dbReference>
<keyword evidence="3" id="KW-0378">Hydrolase</keyword>
<dbReference type="AlphaFoldDB" id="A0A4S4FM66"/>
<protein>
    <submittedName>
        <fullName evidence="6">Nucleoside deaminase</fullName>
    </submittedName>
</protein>
<evidence type="ECO:0000313" key="6">
    <source>
        <dbReference type="EMBL" id="THG30952.1"/>
    </source>
</evidence>
<evidence type="ECO:0000259" key="5">
    <source>
        <dbReference type="PROSITE" id="PS51747"/>
    </source>
</evidence>
<dbReference type="PANTHER" id="PTHR11079">
    <property type="entry name" value="CYTOSINE DEAMINASE FAMILY MEMBER"/>
    <property type="match status" value="1"/>
</dbReference>
<dbReference type="Proteomes" id="UP000309133">
    <property type="component" value="Unassembled WGS sequence"/>
</dbReference>
<dbReference type="RefSeq" id="WP_136427362.1">
    <property type="nucleotide sequence ID" value="NZ_SSSM01000004.1"/>
</dbReference>
<dbReference type="GO" id="GO:0046872">
    <property type="term" value="F:metal ion binding"/>
    <property type="evidence" value="ECO:0007669"/>
    <property type="project" value="UniProtKB-KW"/>
</dbReference>
<evidence type="ECO:0000313" key="7">
    <source>
        <dbReference type="Proteomes" id="UP000309133"/>
    </source>
</evidence>
<dbReference type="Gene3D" id="3.40.140.10">
    <property type="entry name" value="Cytidine Deaminase, domain 2"/>
    <property type="match status" value="1"/>
</dbReference>
<organism evidence="6 7">
    <name type="scientific">Naasia lichenicola</name>
    <dbReference type="NCBI Taxonomy" id="2565933"/>
    <lineage>
        <taxon>Bacteria</taxon>
        <taxon>Bacillati</taxon>
        <taxon>Actinomycetota</taxon>
        <taxon>Actinomycetes</taxon>
        <taxon>Micrococcales</taxon>
        <taxon>Microbacteriaceae</taxon>
        <taxon>Naasia</taxon>
    </lineage>
</organism>
<dbReference type="PANTHER" id="PTHR11079:SF161">
    <property type="entry name" value="CMP_DCMP-TYPE DEAMINASE DOMAIN-CONTAINING PROTEIN"/>
    <property type="match status" value="1"/>
</dbReference>
<dbReference type="GO" id="GO:0006152">
    <property type="term" value="P:purine nucleoside catabolic process"/>
    <property type="evidence" value="ECO:0007669"/>
    <property type="project" value="TreeGrafter"/>
</dbReference>
<dbReference type="Pfam" id="PF00383">
    <property type="entry name" value="dCMP_cyt_deam_1"/>
    <property type="match status" value="1"/>
</dbReference>
<accession>A0A4S4FM66</accession>
<proteinExistence type="inferred from homology"/>